<dbReference type="AlphaFoldDB" id="A0A9W5PKX2"/>
<dbReference type="Pfam" id="PF05791">
    <property type="entry name" value="Bacillus_HBL"/>
    <property type="match status" value="1"/>
</dbReference>
<evidence type="ECO:0000313" key="2">
    <source>
        <dbReference type="Proteomes" id="UP000014018"/>
    </source>
</evidence>
<comment type="caution">
    <text evidence="1">The sequence shown here is derived from an EMBL/GenBank/DDBJ whole genome shotgun (WGS) entry which is preliminary data.</text>
</comment>
<organism evidence="1 2">
    <name type="scientific">Bacillus cereus VD133</name>
    <dbReference type="NCBI Taxonomy" id="1053233"/>
    <lineage>
        <taxon>Bacteria</taxon>
        <taxon>Bacillati</taxon>
        <taxon>Bacillota</taxon>
        <taxon>Bacilli</taxon>
        <taxon>Bacillales</taxon>
        <taxon>Bacillaceae</taxon>
        <taxon>Bacillus</taxon>
        <taxon>Bacillus cereus group</taxon>
    </lineage>
</organism>
<dbReference type="EMBL" id="AHFB01000128">
    <property type="protein sequence ID" value="EOO26099.1"/>
    <property type="molecule type" value="Genomic_DNA"/>
</dbReference>
<dbReference type="Proteomes" id="UP000014018">
    <property type="component" value="Unassembled WGS sequence"/>
</dbReference>
<accession>A0A9W5PKX2</accession>
<evidence type="ECO:0000313" key="1">
    <source>
        <dbReference type="EMBL" id="EOO26099.1"/>
    </source>
</evidence>
<protein>
    <submittedName>
        <fullName evidence="1">Uncharacterized protein</fullName>
    </submittedName>
</protein>
<sequence length="108" mass="12045">MNLKRVLLQASAILAQHDTFSKNLDGLTAIDNQLKSALTTHEKNAQDNANYWLNTLEPSTQATVKNIIDYDATFQSIYKDSIDKFVSKNKQETGNAILLQSFLNGAKL</sequence>
<gene>
    <name evidence="1" type="ORF">IIU_06045</name>
</gene>
<dbReference type="RefSeq" id="WP_016111983.1">
    <property type="nucleotide sequence ID" value="NZ_KB976193.1"/>
</dbReference>
<name>A0A9W5PKX2_BACCE</name>
<dbReference type="InterPro" id="IPR008414">
    <property type="entry name" value="HBL"/>
</dbReference>
<reference evidence="1 2" key="1">
    <citation type="submission" date="2012-12" db="EMBL/GenBank/DDBJ databases">
        <title>The Genome Sequence of Bacillus cereus VD133.</title>
        <authorList>
            <consortium name="The Broad Institute Genome Sequencing Platform"/>
            <consortium name="The Broad Institute Genome Sequencing Center for Infectious Disease"/>
            <person name="Feldgarden M."/>
            <person name="Van der Auwera G.A."/>
            <person name="Mahillon J."/>
            <person name="Duprez V."/>
            <person name="Timmery S."/>
            <person name="Mattelet C."/>
            <person name="Dierick K."/>
            <person name="Sun M."/>
            <person name="Yu Z."/>
            <person name="Zhu L."/>
            <person name="Hu X."/>
            <person name="Shank E.B."/>
            <person name="Swiecicka I."/>
            <person name="Hansen B.M."/>
            <person name="Andrup L."/>
            <person name="Walker B."/>
            <person name="Young S.K."/>
            <person name="Zeng Q."/>
            <person name="Gargeya S."/>
            <person name="Fitzgerald M."/>
            <person name="Haas B."/>
            <person name="Abouelleil A."/>
            <person name="Alvarado L."/>
            <person name="Arachchi H.M."/>
            <person name="Berlin A.M."/>
            <person name="Chapman S.B."/>
            <person name="Dewar J."/>
            <person name="Goldberg J."/>
            <person name="Griggs A."/>
            <person name="Gujja S."/>
            <person name="Hansen M."/>
            <person name="Howarth C."/>
            <person name="Imamovic A."/>
            <person name="Larimer J."/>
            <person name="McCowan C."/>
            <person name="Murphy C."/>
            <person name="Neiman D."/>
            <person name="Pearson M."/>
            <person name="Priest M."/>
            <person name="Roberts A."/>
            <person name="Saif S."/>
            <person name="Shea T."/>
            <person name="Sisk P."/>
            <person name="Sykes S."/>
            <person name="Wortman J."/>
            <person name="Nusbaum C."/>
            <person name="Birren B."/>
        </authorList>
    </citation>
    <scope>NUCLEOTIDE SEQUENCE [LARGE SCALE GENOMIC DNA]</scope>
    <source>
        <strain evidence="1 2">VD133</strain>
    </source>
</reference>
<dbReference type="Gene3D" id="1.20.1170.10">
    <property type="match status" value="1"/>
</dbReference>
<dbReference type="GO" id="GO:0016020">
    <property type="term" value="C:membrane"/>
    <property type="evidence" value="ECO:0007669"/>
    <property type="project" value="InterPro"/>
</dbReference>
<proteinExistence type="predicted"/>
<dbReference type="SUPFAM" id="SSF58100">
    <property type="entry name" value="Bacterial hemolysins"/>
    <property type="match status" value="1"/>
</dbReference>